<sequence>MAIPVGLILVITCVDLLTPTQVHLGPLLVVAPALTPSFAGPRVTALIGALAVAAQVVIAALRGGFTVNHQVQIAAVAVISLLIVAYAQEQRRRHRELARVRSVSEATQRVVLRPLPHRLGPLRVASLYMAAEDEAQIGGDLYAATRVKNSTRMIIGDVRGKGLTSISDASVLMGAFREAAHFSPGLLELADVLERSVCRHLAEHTTIAHGEGGGAAEPPAAEAELSEHFITALLVDIPDEDTVAYMANCGHPPPLLLHERGEVTTLSAAQPAPPLGSMCGLPHGSSTAGPPDTFAFEDGDTLLLYTDGVIEARAPDGSFYPLAQRVGQWRCSGPEGLLHHLRRDLLDHVGGRLGDDAAMVVIQRSPALHPVQQLKKMVPVNGAHR</sequence>
<proteinExistence type="predicted"/>
<accession>A0A1H5APZ0</accession>
<feature type="transmembrane region" description="Helical" evidence="2">
    <location>
        <begin position="6"/>
        <end position="31"/>
    </location>
</feature>
<dbReference type="Pfam" id="PF07228">
    <property type="entry name" value="SpoIIE"/>
    <property type="match status" value="1"/>
</dbReference>
<dbReference type="RefSeq" id="WP_244321265.1">
    <property type="nucleotide sequence ID" value="NZ_FNST01000002.1"/>
</dbReference>
<keyword evidence="5" id="KW-1185">Reference proteome</keyword>
<dbReference type="AlphaFoldDB" id="A0A1H5APZ0"/>
<protein>
    <submittedName>
        <fullName evidence="4">Serine phosphatase RsbU, regulator of sigma subunit</fullName>
    </submittedName>
</protein>
<name>A0A1H5APZ0_STRMJ</name>
<dbReference type="Gene3D" id="3.60.40.10">
    <property type="entry name" value="PPM-type phosphatase domain"/>
    <property type="match status" value="1"/>
</dbReference>
<dbReference type="InterPro" id="IPR036457">
    <property type="entry name" value="PPM-type-like_dom_sf"/>
</dbReference>
<keyword evidence="2" id="KW-0472">Membrane</keyword>
<evidence type="ECO:0000256" key="1">
    <source>
        <dbReference type="ARBA" id="ARBA00022801"/>
    </source>
</evidence>
<keyword evidence="2" id="KW-1133">Transmembrane helix</keyword>
<organism evidence="4 5">
    <name type="scientific">Streptomyces melanosporofaciens</name>
    <dbReference type="NCBI Taxonomy" id="67327"/>
    <lineage>
        <taxon>Bacteria</taxon>
        <taxon>Bacillati</taxon>
        <taxon>Actinomycetota</taxon>
        <taxon>Actinomycetes</taxon>
        <taxon>Kitasatosporales</taxon>
        <taxon>Streptomycetaceae</taxon>
        <taxon>Streptomyces</taxon>
        <taxon>Streptomyces violaceusniger group</taxon>
    </lineage>
</organism>
<evidence type="ECO:0000313" key="5">
    <source>
        <dbReference type="Proteomes" id="UP000198609"/>
    </source>
</evidence>
<feature type="transmembrane region" description="Helical" evidence="2">
    <location>
        <begin position="43"/>
        <end position="65"/>
    </location>
</feature>
<feature type="domain" description="PPM-type phosphatase" evidence="3">
    <location>
        <begin position="122"/>
        <end position="364"/>
    </location>
</feature>
<dbReference type="Proteomes" id="UP000198609">
    <property type="component" value="Unassembled WGS sequence"/>
</dbReference>
<dbReference type="PANTHER" id="PTHR43156">
    <property type="entry name" value="STAGE II SPORULATION PROTEIN E-RELATED"/>
    <property type="match status" value="1"/>
</dbReference>
<dbReference type="EMBL" id="FNST01000002">
    <property type="protein sequence ID" value="SED44383.1"/>
    <property type="molecule type" value="Genomic_DNA"/>
</dbReference>
<reference evidence="5" key="1">
    <citation type="submission" date="2016-10" db="EMBL/GenBank/DDBJ databases">
        <authorList>
            <person name="Varghese N."/>
            <person name="Submissions S."/>
        </authorList>
    </citation>
    <scope>NUCLEOTIDE SEQUENCE [LARGE SCALE GENOMIC DNA]</scope>
    <source>
        <strain evidence="5">DSM 40318</strain>
    </source>
</reference>
<dbReference type="PANTHER" id="PTHR43156:SF2">
    <property type="entry name" value="STAGE II SPORULATION PROTEIN E"/>
    <property type="match status" value="1"/>
</dbReference>
<keyword evidence="2" id="KW-0812">Transmembrane</keyword>
<dbReference type="GO" id="GO:0016791">
    <property type="term" value="F:phosphatase activity"/>
    <property type="evidence" value="ECO:0007669"/>
    <property type="project" value="TreeGrafter"/>
</dbReference>
<gene>
    <name evidence="4" type="ORF">SAMN04490356_8471</name>
</gene>
<dbReference type="InterPro" id="IPR052016">
    <property type="entry name" value="Bact_Sigma-Reg"/>
</dbReference>
<feature type="transmembrane region" description="Helical" evidence="2">
    <location>
        <begin position="71"/>
        <end position="87"/>
    </location>
</feature>
<dbReference type="InterPro" id="IPR001932">
    <property type="entry name" value="PPM-type_phosphatase-like_dom"/>
</dbReference>
<evidence type="ECO:0000259" key="3">
    <source>
        <dbReference type="SMART" id="SM00331"/>
    </source>
</evidence>
<dbReference type="SMART" id="SM00331">
    <property type="entry name" value="PP2C_SIG"/>
    <property type="match status" value="1"/>
</dbReference>
<evidence type="ECO:0000256" key="2">
    <source>
        <dbReference type="SAM" id="Phobius"/>
    </source>
</evidence>
<keyword evidence="1" id="KW-0378">Hydrolase</keyword>
<evidence type="ECO:0000313" key="4">
    <source>
        <dbReference type="EMBL" id="SED44383.1"/>
    </source>
</evidence>